<evidence type="ECO:0000313" key="2">
    <source>
        <dbReference type="Proteomes" id="UP000467841"/>
    </source>
</evidence>
<keyword evidence="2" id="KW-1185">Reference proteome</keyword>
<organism evidence="1 2">
    <name type="scientific">Microthlaspi erraticum</name>
    <dbReference type="NCBI Taxonomy" id="1685480"/>
    <lineage>
        <taxon>Eukaryota</taxon>
        <taxon>Viridiplantae</taxon>
        <taxon>Streptophyta</taxon>
        <taxon>Embryophyta</taxon>
        <taxon>Tracheophyta</taxon>
        <taxon>Spermatophyta</taxon>
        <taxon>Magnoliopsida</taxon>
        <taxon>eudicotyledons</taxon>
        <taxon>Gunneridae</taxon>
        <taxon>Pentapetalae</taxon>
        <taxon>rosids</taxon>
        <taxon>malvids</taxon>
        <taxon>Brassicales</taxon>
        <taxon>Brassicaceae</taxon>
        <taxon>Coluteocarpeae</taxon>
        <taxon>Microthlaspi</taxon>
    </lineage>
</organism>
<gene>
    <name evidence="1" type="ORF">MERR_LOCUS13643</name>
</gene>
<dbReference type="Proteomes" id="UP000467841">
    <property type="component" value="Unassembled WGS sequence"/>
</dbReference>
<dbReference type="Gene3D" id="3.60.10.10">
    <property type="entry name" value="Endonuclease/exonuclease/phosphatase"/>
    <property type="match status" value="1"/>
</dbReference>
<dbReference type="PANTHER" id="PTHR33710">
    <property type="entry name" value="BNAC02G09200D PROTEIN"/>
    <property type="match status" value="1"/>
</dbReference>
<accession>A0A6D2IKY4</accession>
<proteinExistence type="predicted"/>
<dbReference type="EMBL" id="CACVBM020001051">
    <property type="protein sequence ID" value="CAA7026408.1"/>
    <property type="molecule type" value="Genomic_DNA"/>
</dbReference>
<comment type="caution">
    <text evidence="1">The sequence shown here is derived from an EMBL/GenBank/DDBJ whole genome shotgun (WGS) entry which is preliminary data.</text>
</comment>
<reference evidence="1" key="1">
    <citation type="submission" date="2020-01" db="EMBL/GenBank/DDBJ databases">
        <authorList>
            <person name="Mishra B."/>
        </authorList>
    </citation>
    <scope>NUCLEOTIDE SEQUENCE [LARGE SCALE GENOMIC DNA]</scope>
</reference>
<evidence type="ECO:0008006" key="3">
    <source>
        <dbReference type="Google" id="ProtNLM"/>
    </source>
</evidence>
<dbReference type="OrthoDB" id="1111241at2759"/>
<dbReference type="PANTHER" id="PTHR33710:SF62">
    <property type="entry name" value="DUF4283 DOMAIN PROTEIN"/>
    <property type="match status" value="1"/>
</dbReference>
<dbReference type="InterPro" id="IPR036691">
    <property type="entry name" value="Endo/exonu/phosph_ase_sf"/>
</dbReference>
<dbReference type="SUPFAM" id="SSF56219">
    <property type="entry name" value="DNase I-like"/>
    <property type="match status" value="1"/>
</dbReference>
<name>A0A6D2IKY4_9BRAS</name>
<protein>
    <recommendedName>
        <fullName evidence="3">Endonuclease/exonuclease/phosphatase domain-containing protein</fullName>
    </recommendedName>
</protein>
<evidence type="ECO:0000313" key="1">
    <source>
        <dbReference type="EMBL" id="CAA7026408.1"/>
    </source>
</evidence>
<dbReference type="AlphaFoldDB" id="A0A6D2IKY4"/>
<sequence>MVELSSSGNPFTWGGMRGTSWIQCKLDRCFGNKEWHRSFPDSNQAFLDKRGSDHRPVLIKLFSSSEVYKGNFKFDKRLFNQPLVKEAINQAWNNAHGWRDNSVSERIKRCRRALSIWKKENNLNSRDRIIQIQIALEAEQSTNFPGAQKVFILKKELVKAYRDEELFWSQKSRAKWLKEGDKNTNGYP</sequence>